<dbReference type="RefSeq" id="WP_111492442.1">
    <property type="nucleotide sequence ID" value="NZ_CP031264.1"/>
</dbReference>
<evidence type="ECO:0000256" key="5">
    <source>
        <dbReference type="ARBA" id="ARBA00023284"/>
    </source>
</evidence>
<comment type="similarity">
    <text evidence="1">Belongs to the thioredoxin family. DsbA subfamily.</text>
</comment>
<feature type="region of interest" description="Disordered" evidence="6">
    <location>
        <begin position="258"/>
        <end position="282"/>
    </location>
</feature>
<evidence type="ECO:0000256" key="4">
    <source>
        <dbReference type="ARBA" id="ARBA00023157"/>
    </source>
</evidence>
<protein>
    <recommendedName>
        <fullName evidence="8">Thioredoxin-like fold domain-containing protein</fullName>
    </recommendedName>
</protein>
<organism evidence="9 10">
    <name type="scientific">Peterkaempfera bronchialis</name>
    <dbReference type="NCBI Taxonomy" id="2126346"/>
    <lineage>
        <taxon>Bacteria</taxon>
        <taxon>Bacillati</taxon>
        <taxon>Actinomycetota</taxon>
        <taxon>Actinomycetes</taxon>
        <taxon>Kitasatosporales</taxon>
        <taxon>Streptomycetaceae</taxon>
        <taxon>Peterkaempfera</taxon>
    </lineage>
</organism>
<dbReference type="OrthoDB" id="4135024at2"/>
<dbReference type="EMBL" id="CP031264">
    <property type="protein sequence ID" value="AXI81205.1"/>
    <property type="molecule type" value="Genomic_DNA"/>
</dbReference>
<dbReference type="GO" id="GO:0016491">
    <property type="term" value="F:oxidoreductase activity"/>
    <property type="evidence" value="ECO:0007669"/>
    <property type="project" value="UniProtKB-KW"/>
</dbReference>
<dbReference type="InterPro" id="IPR036249">
    <property type="entry name" value="Thioredoxin-like_sf"/>
</dbReference>
<dbReference type="InterPro" id="IPR012336">
    <property type="entry name" value="Thioredoxin-like_fold"/>
</dbReference>
<keyword evidence="5" id="KW-0676">Redox-active center</keyword>
<feature type="domain" description="Thioredoxin-like fold" evidence="8">
    <location>
        <begin position="81"/>
        <end position="252"/>
    </location>
</feature>
<feature type="region of interest" description="Disordered" evidence="6">
    <location>
        <begin position="1"/>
        <end position="28"/>
    </location>
</feature>
<evidence type="ECO:0000313" key="10">
    <source>
        <dbReference type="Proteomes" id="UP000249340"/>
    </source>
</evidence>
<gene>
    <name evidence="9" type="ORF">C7M71_005825</name>
</gene>
<dbReference type="CDD" id="cd02972">
    <property type="entry name" value="DsbA_family"/>
    <property type="match status" value="1"/>
</dbReference>
<evidence type="ECO:0000256" key="3">
    <source>
        <dbReference type="ARBA" id="ARBA00023002"/>
    </source>
</evidence>
<keyword evidence="7" id="KW-0472">Membrane</keyword>
<dbReference type="AlphaFoldDB" id="A0A345T5F0"/>
<evidence type="ECO:0000256" key="6">
    <source>
        <dbReference type="SAM" id="MobiDB-lite"/>
    </source>
</evidence>
<evidence type="ECO:0000259" key="8">
    <source>
        <dbReference type="Pfam" id="PF13462"/>
    </source>
</evidence>
<dbReference type="PANTHER" id="PTHR13887">
    <property type="entry name" value="GLUTATHIONE S-TRANSFERASE KAPPA"/>
    <property type="match status" value="1"/>
</dbReference>
<feature type="compositionally biased region" description="Basic and acidic residues" evidence="6">
    <location>
        <begin position="1"/>
        <end position="27"/>
    </location>
</feature>
<dbReference type="Proteomes" id="UP000249340">
    <property type="component" value="Chromosome"/>
</dbReference>
<keyword evidence="4" id="KW-1015">Disulfide bond</keyword>
<keyword evidence="2" id="KW-0732">Signal</keyword>
<evidence type="ECO:0000256" key="1">
    <source>
        <dbReference type="ARBA" id="ARBA00005791"/>
    </source>
</evidence>
<keyword evidence="7" id="KW-0812">Transmembrane</keyword>
<evidence type="ECO:0000313" key="9">
    <source>
        <dbReference type="EMBL" id="AXI81205.1"/>
    </source>
</evidence>
<evidence type="ECO:0000256" key="7">
    <source>
        <dbReference type="SAM" id="Phobius"/>
    </source>
</evidence>
<keyword evidence="10" id="KW-1185">Reference proteome</keyword>
<reference evidence="10" key="1">
    <citation type="submission" date="2018-07" db="EMBL/GenBank/DDBJ databases">
        <title>Streptacidiphilus bronchialis DSM 106435 chromosome.</title>
        <authorList>
            <person name="Batra D."/>
            <person name="Gulvik C.A."/>
        </authorList>
    </citation>
    <scope>NUCLEOTIDE SEQUENCE [LARGE SCALE GENOMIC DNA]</scope>
    <source>
        <strain evidence="10">DSM 106435</strain>
    </source>
</reference>
<dbReference type="Gene3D" id="3.40.30.10">
    <property type="entry name" value="Glutaredoxin"/>
    <property type="match status" value="1"/>
</dbReference>
<accession>A0A345T5F0</accession>
<name>A0A345T5F0_9ACTN</name>
<keyword evidence="7" id="KW-1133">Transmembrane helix</keyword>
<keyword evidence="3" id="KW-0560">Oxidoreductase</keyword>
<dbReference type="SUPFAM" id="SSF52833">
    <property type="entry name" value="Thioredoxin-like"/>
    <property type="match status" value="1"/>
</dbReference>
<dbReference type="PANTHER" id="PTHR13887:SF14">
    <property type="entry name" value="DISULFIDE BOND FORMATION PROTEIN D"/>
    <property type="match status" value="1"/>
</dbReference>
<sequence length="282" mass="29746">MSEKNRGSKRTARERLVAERQAQEARSRRNKKLAVLGSVIAVLAVAVGVGVAVQSQRSKPETPVAAPAGAVGARKLVIPDGPANAPSTLTVYEDPRCPACQLFEKAFQPTIDRLMNQGKIVGNYHIVSFIDRHDNGTGSKNGANALACAQDAGRFRAFHNVLYANQPPETEDPWSDRSKLLTLAKQVPGLDTPAFRTCVNNNTYGGWVSAVQQDFDKSGFTSTPTVLLNGTSIFPKKGDQQISPANLVAWVDAANKGKPLGTAASASPAPGAAPAASPAPSH</sequence>
<feature type="transmembrane region" description="Helical" evidence="7">
    <location>
        <begin position="33"/>
        <end position="53"/>
    </location>
</feature>
<feature type="compositionally biased region" description="Low complexity" evidence="6">
    <location>
        <begin position="263"/>
        <end position="282"/>
    </location>
</feature>
<proteinExistence type="inferred from homology"/>
<evidence type="ECO:0000256" key="2">
    <source>
        <dbReference type="ARBA" id="ARBA00022729"/>
    </source>
</evidence>
<dbReference type="Pfam" id="PF13462">
    <property type="entry name" value="Thioredoxin_4"/>
    <property type="match status" value="1"/>
</dbReference>
<dbReference type="KEGG" id="stri:C7M71_005825"/>